<feature type="region of interest" description="Disordered" evidence="1">
    <location>
        <begin position="533"/>
        <end position="554"/>
    </location>
</feature>
<dbReference type="PROSITE" id="PS51257">
    <property type="entry name" value="PROKAR_LIPOPROTEIN"/>
    <property type="match status" value="1"/>
</dbReference>
<gene>
    <name evidence="2" type="ORF">ANN_19888</name>
</gene>
<evidence type="ECO:0000256" key="1">
    <source>
        <dbReference type="SAM" id="MobiDB-lite"/>
    </source>
</evidence>
<proteinExistence type="predicted"/>
<reference evidence="2 3" key="1">
    <citation type="journal article" date="2022" name="Allergy">
        <title>Genome assembly and annotation of Periplaneta americana reveal a comprehensive cockroach allergen profile.</title>
        <authorList>
            <person name="Wang L."/>
            <person name="Xiong Q."/>
            <person name="Saelim N."/>
            <person name="Wang L."/>
            <person name="Nong W."/>
            <person name="Wan A.T."/>
            <person name="Shi M."/>
            <person name="Liu X."/>
            <person name="Cao Q."/>
            <person name="Hui J.H.L."/>
            <person name="Sookrung N."/>
            <person name="Leung T.F."/>
            <person name="Tungtrongchitr A."/>
            <person name="Tsui S.K.W."/>
        </authorList>
    </citation>
    <scope>NUCLEOTIDE SEQUENCE [LARGE SCALE GENOMIC DNA]</scope>
    <source>
        <strain evidence="2">PWHHKU_190912</strain>
    </source>
</reference>
<accession>A0ABQ8SB38</accession>
<dbReference type="Proteomes" id="UP001148838">
    <property type="component" value="Unassembled WGS sequence"/>
</dbReference>
<name>A0ABQ8SB38_PERAM</name>
<protein>
    <submittedName>
        <fullName evidence="2">Uncharacterized protein</fullName>
    </submittedName>
</protein>
<organism evidence="2 3">
    <name type="scientific">Periplaneta americana</name>
    <name type="common">American cockroach</name>
    <name type="synonym">Blatta americana</name>
    <dbReference type="NCBI Taxonomy" id="6978"/>
    <lineage>
        <taxon>Eukaryota</taxon>
        <taxon>Metazoa</taxon>
        <taxon>Ecdysozoa</taxon>
        <taxon>Arthropoda</taxon>
        <taxon>Hexapoda</taxon>
        <taxon>Insecta</taxon>
        <taxon>Pterygota</taxon>
        <taxon>Neoptera</taxon>
        <taxon>Polyneoptera</taxon>
        <taxon>Dictyoptera</taxon>
        <taxon>Blattodea</taxon>
        <taxon>Blattoidea</taxon>
        <taxon>Blattidae</taxon>
        <taxon>Blattinae</taxon>
        <taxon>Periplaneta</taxon>
    </lineage>
</organism>
<keyword evidence="3" id="KW-1185">Reference proteome</keyword>
<evidence type="ECO:0000313" key="3">
    <source>
        <dbReference type="Proteomes" id="UP001148838"/>
    </source>
</evidence>
<comment type="caution">
    <text evidence="2">The sequence shown here is derived from an EMBL/GenBank/DDBJ whole genome shotgun (WGS) entry which is preliminary data.</text>
</comment>
<sequence>MRHIVVCWWNYEVWFNMMSLPSGSGCNDGVFITRRELYDTLRQSGRVKLQEQVTVMKDFVRMKTKCTDEYIMALNKQISFFVSDFKKRWQQARRIEERFLEKNKDWLDSSVSFRNYDRDATRKCMGRPTKSFDESSDRTKRQKTENLRATYSSDELSFAAQMSLLSSGKKEYITLSETAAEVNLQALLDHTASRLLEAQKDVFHNAVQNSLKLILICKWGFDGSTQSEYKQTFSSESGCTDSNVFLSSFVPIRLIDDNPDGQGPTVFWQNSRTSSTRYCRPIRFQFQRETANLSKLEQDHIERQIHHLQPFICELDGKQIEVIYNMLFTMIDGKVYNAITGTSSTQRCFLCNLTSKDFNNLEKVLTTEIVDTSRLSFGLSVLHARIRFFECLLHLAYKLPLEKWQARGIEQKNVVSNTKKTIQDRFKKDMGLLVDKPKPGFGNTNDGNTSRRFFENPALSASITGVDIEIIRRFNIILQVISCGHEIDVEKFRNYAFETAQLFVRKYSWKIPKKKAKQFDKEVLDMLRAPDVRSAVHDSSDDSDSANEAEESRC</sequence>
<evidence type="ECO:0000313" key="2">
    <source>
        <dbReference type="EMBL" id="KAJ4431291.1"/>
    </source>
</evidence>
<feature type="compositionally biased region" description="Acidic residues" evidence="1">
    <location>
        <begin position="541"/>
        <end position="554"/>
    </location>
</feature>
<dbReference type="EMBL" id="JAJSOF020000031">
    <property type="protein sequence ID" value="KAJ4431291.1"/>
    <property type="molecule type" value="Genomic_DNA"/>
</dbReference>